<evidence type="ECO:0000256" key="2">
    <source>
        <dbReference type="ARBA" id="ARBA00023002"/>
    </source>
</evidence>
<dbReference type="InterPro" id="IPR036291">
    <property type="entry name" value="NAD(P)-bd_dom_sf"/>
</dbReference>
<evidence type="ECO:0000259" key="4">
    <source>
        <dbReference type="SMART" id="SM00822"/>
    </source>
</evidence>
<dbReference type="Proteomes" id="UP000772434">
    <property type="component" value="Unassembled WGS sequence"/>
</dbReference>
<dbReference type="OrthoDB" id="1274115at2759"/>
<keyword evidence="2" id="KW-0560">Oxidoreductase</keyword>
<dbReference type="SUPFAM" id="SSF51735">
    <property type="entry name" value="NAD(P)-binding Rossmann-fold domains"/>
    <property type="match status" value="1"/>
</dbReference>
<dbReference type="AlphaFoldDB" id="A0A9P5QA91"/>
<organism evidence="5 6">
    <name type="scientific">Rhodocollybia butyracea</name>
    <dbReference type="NCBI Taxonomy" id="206335"/>
    <lineage>
        <taxon>Eukaryota</taxon>
        <taxon>Fungi</taxon>
        <taxon>Dikarya</taxon>
        <taxon>Basidiomycota</taxon>
        <taxon>Agaricomycotina</taxon>
        <taxon>Agaricomycetes</taxon>
        <taxon>Agaricomycetidae</taxon>
        <taxon>Agaricales</taxon>
        <taxon>Marasmiineae</taxon>
        <taxon>Omphalotaceae</taxon>
        <taxon>Rhodocollybia</taxon>
    </lineage>
</organism>
<sequence length="270" mass="28814">MKLANRTFIVSGGSSGLGLASVTELLKNGAFVAILDKSPPPDIEPKDAFSSSSSKSHLMYAQTDITVLSQVESAVNQVVSWTTTTGAPLGGLINGAGIALGGQIVDRKGEMHSVPDWDHVLAVNLSGTFHLTRLVAKYLICVPKEDTLDGERGVIIMISSSTAYEGQAGQVAYAAAKGAINSMTLPMARDLSRHNVRVVTVVPSPFETPMTNNFFSERTAAGLKKSAMLFPQRYGLPQEFAETVKWILECPYVNGENYRLSGGARVPAIL</sequence>
<dbReference type="PANTHER" id="PTHR43658:SF8">
    <property type="entry name" value="17-BETA-HYDROXYSTEROID DEHYDROGENASE 14-RELATED"/>
    <property type="match status" value="1"/>
</dbReference>
<keyword evidence="6" id="KW-1185">Reference proteome</keyword>
<dbReference type="Pfam" id="PF00106">
    <property type="entry name" value="adh_short"/>
    <property type="match status" value="1"/>
</dbReference>
<evidence type="ECO:0000256" key="1">
    <source>
        <dbReference type="ARBA" id="ARBA00022857"/>
    </source>
</evidence>
<feature type="domain" description="Ketoreductase" evidence="4">
    <location>
        <begin position="6"/>
        <end position="209"/>
    </location>
</feature>
<dbReference type="PRINTS" id="PR00081">
    <property type="entry name" value="GDHRDH"/>
</dbReference>
<reference evidence="5" key="1">
    <citation type="submission" date="2020-11" db="EMBL/GenBank/DDBJ databases">
        <authorList>
            <consortium name="DOE Joint Genome Institute"/>
            <person name="Ahrendt S."/>
            <person name="Riley R."/>
            <person name="Andreopoulos W."/>
            <person name="Labutti K."/>
            <person name="Pangilinan J."/>
            <person name="Ruiz-Duenas F.J."/>
            <person name="Barrasa J.M."/>
            <person name="Sanchez-Garcia M."/>
            <person name="Camarero S."/>
            <person name="Miyauchi S."/>
            <person name="Serrano A."/>
            <person name="Linde D."/>
            <person name="Babiker R."/>
            <person name="Drula E."/>
            <person name="Ayuso-Fernandez I."/>
            <person name="Pacheco R."/>
            <person name="Padilla G."/>
            <person name="Ferreira P."/>
            <person name="Barriuso J."/>
            <person name="Kellner H."/>
            <person name="Castanera R."/>
            <person name="Alfaro M."/>
            <person name="Ramirez L."/>
            <person name="Pisabarro A.G."/>
            <person name="Kuo A."/>
            <person name="Tritt A."/>
            <person name="Lipzen A."/>
            <person name="He G."/>
            <person name="Yan M."/>
            <person name="Ng V."/>
            <person name="Cullen D."/>
            <person name="Martin F."/>
            <person name="Rosso M.-N."/>
            <person name="Henrissat B."/>
            <person name="Hibbett D."/>
            <person name="Martinez A.T."/>
            <person name="Grigoriev I.V."/>
        </authorList>
    </citation>
    <scope>NUCLEOTIDE SEQUENCE</scope>
    <source>
        <strain evidence="5">AH 40177</strain>
    </source>
</reference>
<dbReference type="InterPro" id="IPR002347">
    <property type="entry name" value="SDR_fam"/>
</dbReference>
<evidence type="ECO:0000313" key="5">
    <source>
        <dbReference type="EMBL" id="KAF9078024.1"/>
    </source>
</evidence>
<dbReference type="PRINTS" id="PR00080">
    <property type="entry name" value="SDRFAMILY"/>
</dbReference>
<dbReference type="GO" id="GO:0016491">
    <property type="term" value="F:oxidoreductase activity"/>
    <property type="evidence" value="ECO:0007669"/>
    <property type="project" value="UniProtKB-KW"/>
</dbReference>
<dbReference type="PROSITE" id="PS00061">
    <property type="entry name" value="ADH_SHORT"/>
    <property type="match status" value="1"/>
</dbReference>
<dbReference type="InterPro" id="IPR020904">
    <property type="entry name" value="Sc_DH/Rdtase_CS"/>
</dbReference>
<name>A0A9P5QA91_9AGAR</name>
<comment type="caution">
    <text evidence="5">The sequence shown here is derived from an EMBL/GenBank/DDBJ whole genome shotgun (WGS) entry which is preliminary data.</text>
</comment>
<dbReference type="EMBL" id="JADNRY010000002">
    <property type="protein sequence ID" value="KAF9078024.1"/>
    <property type="molecule type" value="Genomic_DNA"/>
</dbReference>
<proteinExistence type="inferred from homology"/>
<evidence type="ECO:0000313" key="6">
    <source>
        <dbReference type="Proteomes" id="UP000772434"/>
    </source>
</evidence>
<dbReference type="InterPro" id="IPR057326">
    <property type="entry name" value="KR_dom"/>
</dbReference>
<evidence type="ECO:0000256" key="3">
    <source>
        <dbReference type="RuleBase" id="RU000363"/>
    </source>
</evidence>
<protein>
    <submittedName>
        <fullName evidence="5">3-hydroxy-acyl-CoA-dehydrogenase</fullName>
    </submittedName>
</protein>
<dbReference type="Gene3D" id="3.40.50.720">
    <property type="entry name" value="NAD(P)-binding Rossmann-like Domain"/>
    <property type="match status" value="1"/>
</dbReference>
<comment type="similarity">
    <text evidence="3">Belongs to the short-chain dehydrogenases/reductases (SDR) family.</text>
</comment>
<accession>A0A9P5QA91</accession>
<dbReference type="SMART" id="SM00822">
    <property type="entry name" value="PKS_KR"/>
    <property type="match status" value="1"/>
</dbReference>
<gene>
    <name evidence="5" type="ORF">BDP27DRAFT_1207691</name>
</gene>
<dbReference type="PANTHER" id="PTHR43658">
    <property type="entry name" value="SHORT-CHAIN DEHYDROGENASE/REDUCTASE"/>
    <property type="match status" value="1"/>
</dbReference>
<keyword evidence="1" id="KW-0521">NADP</keyword>